<dbReference type="AlphaFoldDB" id="A0A2P1QXW4"/>
<evidence type="ECO:0000313" key="1">
    <source>
        <dbReference type="EMBL" id="AVQ13744.1"/>
    </source>
</evidence>
<gene>
    <name evidence="1" type="ORF">XB16_3459</name>
</gene>
<dbReference type="EMBL" id="CP027843">
    <property type="protein sequence ID" value="AVQ13744.1"/>
    <property type="molecule type" value="Genomic_DNA"/>
</dbReference>
<accession>A0A2P1QXW4</accession>
<name>A0A2P1QXW4_9LEPT</name>
<protein>
    <submittedName>
        <fullName evidence="1">Uncharacterized protein</fullName>
    </submittedName>
</protein>
<dbReference type="Proteomes" id="UP000033961">
    <property type="component" value="Chromosome I"/>
</dbReference>
<reference evidence="1 2" key="1">
    <citation type="journal article" date="2015" name="Genome Announc.">
        <title>Draft Genome Sequences of Leptospira santarosai Strains U160, U164, and U233, Isolated from Asymptomatic Cattle.</title>
        <authorList>
            <person name="Kremer F.S."/>
            <person name="Eslabao M.R."/>
            <person name="Provisor M."/>
            <person name="Woloski R.D."/>
            <person name="Ramires O.V."/>
            <person name="Moreno L.Z."/>
            <person name="Moreno A.M."/>
            <person name="Hamond C."/>
            <person name="Lilenbaum W."/>
            <person name="Dellagostin O.A."/>
        </authorList>
    </citation>
    <scope>NUCLEOTIDE SEQUENCE [LARGE SCALE GENOMIC DNA]</scope>
    <source>
        <strain evidence="1 2">U160</strain>
    </source>
</reference>
<organism evidence="1 2">
    <name type="scientific">Leptospira santarosai</name>
    <dbReference type="NCBI Taxonomy" id="28183"/>
    <lineage>
        <taxon>Bacteria</taxon>
        <taxon>Pseudomonadati</taxon>
        <taxon>Spirochaetota</taxon>
        <taxon>Spirochaetia</taxon>
        <taxon>Leptospirales</taxon>
        <taxon>Leptospiraceae</taxon>
        <taxon>Leptospira</taxon>
    </lineage>
</organism>
<proteinExistence type="predicted"/>
<sequence>MVFLKIIYPKSESTFMGNIESELLKRHNLKIKEVGSNQIVKKNRGGKILKFPKKGIWNSEKIHKLYELLFFQ</sequence>
<evidence type="ECO:0000313" key="2">
    <source>
        <dbReference type="Proteomes" id="UP000033961"/>
    </source>
</evidence>